<organism evidence="2 3">
    <name type="scientific">Neurospora tetraspora</name>
    <dbReference type="NCBI Taxonomy" id="94610"/>
    <lineage>
        <taxon>Eukaryota</taxon>
        <taxon>Fungi</taxon>
        <taxon>Dikarya</taxon>
        <taxon>Ascomycota</taxon>
        <taxon>Pezizomycotina</taxon>
        <taxon>Sordariomycetes</taxon>
        <taxon>Sordariomycetidae</taxon>
        <taxon>Sordariales</taxon>
        <taxon>Sordariaceae</taxon>
        <taxon>Neurospora</taxon>
    </lineage>
</organism>
<proteinExistence type="predicted"/>
<feature type="compositionally biased region" description="Polar residues" evidence="1">
    <location>
        <begin position="193"/>
        <end position="202"/>
    </location>
</feature>
<sequence>MTEDEWKEWRGRSDLYPGVLDPIDLSWINDQIWKSNQELRPMLQPGEKPEEVEDPEDPEPVIVHHSAMAEIKAGVTSTTIGSEPESSSWADALRKPVEKVSIPTTLWSPTSSWPSTTSNSSSWDSWGWKSTTPWSSAWTLPEPVEDHVAGLPAKMSKHVLISPAAASTSTPSTTKIEESGWTLVAHSRRQTKKTVSWQSTRSPPLDTKRGKSDHRGNKHATRPIGSSKPNRQLVNASLNSDTAPHAGTAKPPTNSKPAPEGSSAAIHWAQLRSAGNQHTRRPD</sequence>
<dbReference type="GeneID" id="87860064"/>
<evidence type="ECO:0000313" key="3">
    <source>
        <dbReference type="Proteomes" id="UP001278500"/>
    </source>
</evidence>
<keyword evidence="3" id="KW-1185">Reference proteome</keyword>
<dbReference type="Proteomes" id="UP001278500">
    <property type="component" value="Unassembled WGS sequence"/>
</dbReference>
<reference evidence="2" key="1">
    <citation type="journal article" date="2023" name="Mol. Phylogenet. Evol.">
        <title>Genome-scale phylogeny and comparative genomics of the fungal order Sordariales.</title>
        <authorList>
            <person name="Hensen N."/>
            <person name="Bonometti L."/>
            <person name="Westerberg I."/>
            <person name="Brannstrom I.O."/>
            <person name="Guillou S."/>
            <person name="Cros-Aarteil S."/>
            <person name="Calhoun S."/>
            <person name="Haridas S."/>
            <person name="Kuo A."/>
            <person name="Mondo S."/>
            <person name="Pangilinan J."/>
            <person name="Riley R."/>
            <person name="LaButti K."/>
            <person name="Andreopoulos B."/>
            <person name="Lipzen A."/>
            <person name="Chen C."/>
            <person name="Yan M."/>
            <person name="Daum C."/>
            <person name="Ng V."/>
            <person name="Clum A."/>
            <person name="Steindorff A."/>
            <person name="Ohm R.A."/>
            <person name="Martin F."/>
            <person name="Silar P."/>
            <person name="Natvig D.O."/>
            <person name="Lalanne C."/>
            <person name="Gautier V."/>
            <person name="Ament-Velasquez S.L."/>
            <person name="Kruys A."/>
            <person name="Hutchinson M.I."/>
            <person name="Powell A.J."/>
            <person name="Barry K."/>
            <person name="Miller A.N."/>
            <person name="Grigoriev I.V."/>
            <person name="Debuchy R."/>
            <person name="Gladieux P."/>
            <person name="Hiltunen Thoren M."/>
            <person name="Johannesson H."/>
        </authorList>
    </citation>
    <scope>NUCLEOTIDE SEQUENCE</scope>
    <source>
        <strain evidence="2">CBS 560.94</strain>
    </source>
</reference>
<evidence type="ECO:0000313" key="2">
    <source>
        <dbReference type="EMBL" id="KAK3338874.1"/>
    </source>
</evidence>
<evidence type="ECO:0000256" key="1">
    <source>
        <dbReference type="SAM" id="MobiDB-lite"/>
    </source>
</evidence>
<feature type="compositionally biased region" description="Polar residues" evidence="1">
    <location>
        <begin position="227"/>
        <end position="242"/>
    </location>
</feature>
<name>A0AAE0J8C7_9PEZI</name>
<feature type="region of interest" description="Disordered" evidence="1">
    <location>
        <begin position="163"/>
        <end position="283"/>
    </location>
</feature>
<reference evidence="2" key="2">
    <citation type="submission" date="2023-06" db="EMBL/GenBank/DDBJ databases">
        <authorList>
            <consortium name="Lawrence Berkeley National Laboratory"/>
            <person name="Haridas S."/>
            <person name="Hensen N."/>
            <person name="Bonometti L."/>
            <person name="Westerberg I."/>
            <person name="Brannstrom I.O."/>
            <person name="Guillou S."/>
            <person name="Cros-Aarteil S."/>
            <person name="Calhoun S."/>
            <person name="Kuo A."/>
            <person name="Mondo S."/>
            <person name="Pangilinan J."/>
            <person name="Riley R."/>
            <person name="Labutti K."/>
            <person name="Andreopoulos B."/>
            <person name="Lipzen A."/>
            <person name="Chen C."/>
            <person name="Yanf M."/>
            <person name="Daum C."/>
            <person name="Ng V."/>
            <person name="Clum A."/>
            <person name="Steindorff A."/>
            <person name="Ohm R."/>
            <person name="Martin F."/>
            <person name="Silar P."/>
            <person name="Natvig D."/>
            <person name="Lalanne C."/>
            <person name="Gautier V."/>
            <person name="Ament-Velasquez S.L."/>
            <person name="Kruys A."/>
            <person name="Hutchinson M.I."/>
            <person name="Powell A.J."/>
            <person name="Barry K."/>
            <person name="Miller A.N."/>
            <person name="Grigoriev I.V."/>
            <person name="Debuchy R."/>
            <person name="Gladieux P."/>
            <person name="Thoren M.H."/>
            <person name="Johannesson H."/>
        </authorList>
    </citation>
    <scope>NUCLEOTIDE SEQUENCE</scope>
    <source>
        <strain evidence="2">CBS 560.94</strain>
    </source>
</reference>
<comment type="caution">
    <text evidence="2">The sequence shown here is derived from an EMBL/GenBank/DDBJ whole genome shotgun (WGS) entry which is preliminary data.</text>
</comment>
<feature type="compositionally biased region" description="Low complexity" evidence="1">
    <location>
        <begin position="163"/>
        <end position="174"/>
    </location>
</feature>
<protein>
    <submittedName>
        <fullName evidence="2">Uncharacterized protein</fullName>
    </submittedName>
</protein>
<accession>A0AAE0J8C7</accession>
<dbReference type="AlphaFoldDB" id="A0AAE0J8C7"/>
<gene>
    <name evidence="2" type="ORF">B0H65DRAFT_283518</name>
</gene>
<dbReference type="RefSeq" id="XP_062678234.1">
    <property type="nucleotide sequence ID" value="XM_062822910.1"/>
</dbReference>
<dbReference type="EMBL" id="JAUEPP010000007">
    <property type="protein sequence ID" value="KAK3338874.1"/>
    <property type="molecule type" value="Genomic_DNA"/>
</dbReference>
<feature type="region of interest" description="Disordered" evidence="1">
    <location>
        <begin position="38"/>
        <end position="58"/>
    </location>
</feature>
<feature type="region of interest" description="Disordered" evidence="1">
    <location>
        <begin position="105"/>
        <end position="128"/>
    </location>
</feature>
<feature type="compositionally biased region" description="Basic and acidic residues" evidence="1">
    <location>
        <begin position="206"/>
        <end position="215"/>
    </location>
</feature>